<dbReference type="AlphaFoldDB" id="A0A067JTS4"/>
<keyword evidence="1" id="KW-0732">Signal</keyword>
<accession>A0A067JTS4</accession>
<organism evidence="2 3">
    <name type="scientific">Jatropha curcas</name>
    <name type="common">Barbados nut</name>
    <dbReference type="NCBI Taxonomy" id="180498"/>
    <lineage>
        <taxon>Eukaryota</taxon>
        <taxon>Viridiplantae</taxon>
        <taxon>Streptophyta</taxon>
        <taxon>Embryophyta</taxon>
        <taxon>Tracheophyta</taxon>
        <taxon>Spermatophyta</taxon>
        <taxon>Magnoliopsida</taxon>
        <taxon>eudicotyledons</taxon>
        <taxon>Gunneridae</taxon>
        <taxon>Pentapetalae</taxon>
        <taxon>rosids</taxon>
        <taxon>fabids</taxon>
        <taxon>Malpighiales</taxon>
        <taxon>Euphorbiaceae</taxon>
        <taxon>Crotonoideae</taxon>
        <taxon>Jatropheae</taxon>
        <taxon>Jatropha</taxon>
    </lineage>
</organism>
<dbReference type="PROSITE" id="PS51257">
    <property type="entry name" value="PROKAR_LIPOPROTEIN"/>
    <property type="match status" value="1"/>
</dbReference>
<gene>
    <name evidence="2" type="ORF">JCGZ_19971</name>
</gene>
<dbReference type="EMBL" id="KK914862">
    <property type="protein sequence ID" value="KDP27272.1"/>
    <property type="molecule type" value="Genomic_DNA"/>
</dbReference>
<name>A0A067JTS4_JATCU</name>
<dbReference type="Proteomes" id="UP000027138">
    <property type="component" value="Unassembled WGS sequence"/>
</dbReference>
<sequence>MRSLSLAMVVILVLTSGSSCFGVISTPQEMISNISFSIADTNMELGFMMDSEINRMLAVGSTKLKPGTYDTLKPPALFGCGQGKSYCLPPPNSKKPPGSSPYLRRKP</sequence>
<protein>
    <submittedName>
        <fullName evidence="2">Uncharacterized protein</fullName>
    </submittedName>
</protein>
<keyword evidence="3" id="KW-1185">Reference proteome</keyword>
<feature type="signal peptide" evidence="1">
    <location>
        <begin position="1"/>
        <end position="20"/>
    </location>
</feature>
<feature type="chain" id="PRO_5001643140" evidence="1">
    <location>
        <begin position="21"/>
        <end position="107"/>
    </location>
</feature>
<evidence type="ECO:0000313" key="2">
    <source>
        <dbReference type="EMBL" id="KDP27272.1"/>
    </source>
</evidence>
<dbReference type="OrthoDB" id="859925at2759"/>
<proteinExistence type="predicted"/>
<evidence type="ECO:0000256" key="1">
    <source>
        <dbReference type="SAM" id="SignalP"/>
    </source>
</evidence>
<reference evidence="2 3" key="1">
    <citation type="journal article" date="2014" name="PLoS ONE">
        <title>Global Analysis of Gene Expression Profiles in Physic Nut (Jatropha curcas L.) Seedlings Exposed to Salt Stress.</title>
        <authorList>
            <person name="Zhang L."/>
            <person name="Zhang C."/>
            <person name="Wu P."/>
            <person name="Chen Y."/>
            <person name="Li M."/>
            <person name="Jiang H."/>
            <person name="Wu G."/>
        </authorList>
    </citation>
    <scope>NUCLEOTIDE SEQUENCE [LARGE SCALE GENOMIC DNA]</scope>
    <source>
        <strain evidence="3">cv. GZQX0401</strain>
        <tissue evidence="2">Young leaves</tissue>
    </source>
</reference>
<evidence type="ECO:0000313" key="3">
    <source>
        <dbReference type="Proteomes" id="UP000027138"/>
    </source>
</evidence>